<dbReference type="Proteomes" id="UP000029981">
    <property type="component" value="Chromosome 4"/>
</dbReference>
<accession>A0A0A0KYV8</accession>
<keyword evidence="2" id="KW-1185">Reference proteome</keyword>
<organism evidence="1 2">
    <name type="scientific">Cucumis sativus</name>
    <name type="common">Cucumber</name>
    <dbReference type="NCBI Taxonomy" id="3659"/>
    <lineage>
        <taxon>Eukaryota</taxon>
        <taxon>Viridiplantae</taxon>
        <taxon>Streptophyta</taxon>
        <taxon>Embryophyta</taxon>
        <taxon>Tracheophyta</taxon>
        <taxon>Spermatophyta</taxon>
        <taxon>Magnoliopsida</taxon>
        <taxon>eudicotyledons</taxon>
        <taxon>Gunneridae</taxon>
        <taxon>Pentapetalae</taxon>
        <taxon>rosids</taxon>
        <taxon>fabids</taxon>
        <taxon>Cucurbitales</taxon>
        <taxon>Cucurbitaceae</taxon>
        <taxon>Benincaseae</taxon>
        <taxon>Cucumis</taxon>
    </lineage>
</organism>
<dbReference type="EMBL" id="CM002925">
    <property type="protein sequence ID" value="KGN53011.1"/>
    <property type="molecule type" value="Genomic_DNA"/>
</dbReference>
<proteinExistence type="predicted"/>
<gene>
    <name evidence="1" type="ORF">Csa_4G011095</name>
</gene>
<reference evidence="1 2" key="2">
    <citation type="journal article" date="2009" name="PLoS ONE">
        <title>An integrated genetic and cytogenetic map of the cucumber genome.</title>
        <authorList>
            <person name="Ren Y."/>
            <person name="Zhang Z."/>
            <person name="Liu J."/>
            <person name="Staub J.E."/>
            <person name="Han Y."/>
            <person name="Cheng Z."/>
            <person name="Li X."/>
            <person name="Lu J."/>
            <person name="Miao H."/>
            <person name="Kang H."/>
            <person name="Xie B."/>
            <person name="Gu X."/>
            <person name="Wang X."/>
            <person name="Du Y."/>
            <person name="Jin W."/>
            <person name="Huang S."/>
        </authorList>
    </citation>
    <scope>NUCLEOTIDE SEQUENCE [LARGE SCALE GENOMIC DNA]</scope>
    <source>
        <strain evidence="2">cv. 9930</strain>
    </source>
</reference>
<evidence type="ECO:0000313" key="2">
    <source>
        <dbReference type="Proteomes" id="UP000029981"/>
    </source>
</evidence>
<reference evidence="1 2" key="1">
    <citation type="journal article" date="2009" name="Nat. Genet.">
        <title>The genome of the cucumber, Cucumis sativus L.</title>
        <authorList>
            <person name="Huang S."/>
            <person name="Li R."/>
            <person name="Zhang Z."/>
            <person name="Li L."/>
            <person name="Gu X."/>
            <person name="Fan W."/>
            <person name="Lucas W.J."/>
            <person name="Wang X."/>
            <person name="Xie B."/>
            <person name="Ni P."/>
            <person name="Ren Y."/>
            <person name="Zhu H."/>
            <person name="Li J."/>
            <person name="Lin K."/>
            <person name="Jin W."/>
            <person name="Fei Z."/>
            <person name="Li G."/>
            <person name="Staub J."/>
            <person name="Kilian A."/>
            <person name="van der Vossen E.A."/>
            <person name="Wu Y."/>
            <person name="Guo J."/>
            <person name="He J."/>
            <person name="Jia Z."/>
            <person name="Ren Y."/>
            <person name="Tian G."/>
            <person name="Lu Y."/>
            <person name="Ruan J."/>
            <person name="Qian W."/>
            <person name="Wang M."/>
            <person name="Huang Q."/>
            <person name="Li B."/>
            <person name="Xuan Z."/>
            <person name="Cao J."/>
            <person name="Asan"/>
            <person name="Wu Z."/>
            <person name="Zhang J."/>
            <person name="Cai Q."/>
            <person name="Bai Y."/>
            <person name="Zhao B."/>
            <person name="Han Y."/>
            <person name="Li Y."/>
            <person name="Li X."/>
            <person name="Wang S."/>
            <person name="Shi Q."/>
            <person name="Liu S."/>
            <person name="Cho W.K."/>
            <person name="Kim J.Y."/>
            <person name="Xu Y."/>
            <person name="Heller-Uszynska K."/>
            <person name="Miao H."/>
            <person name="Cheng Z."/>
            <person name="Zhang S."/>
            <person name="Wu J."/>
            <person name="Yang Y."/>
            <person name="Kang H."/>
            <person name="Li M."/>
            <person name="Liang H."/>
            <person name="Ren X."/>
            <person name="Shi Z."/>
            <person name="Wen M."/>
            <person name="Jian M."/>
            <person name="Yang H."/>
            <person name="Zhang G."/>
            <person name="Yang Z."/>
            <person name="Chen R."/>
            <person name="Liu S."/>
            <person name="Li J."/>
            <person name="Ma L."/>
            <person name="Liu H."/>
            <person name="Zhou Y."/>
            <person name="Zhao J."/>
            <person name="Fang X."/>
            <person name="Li G."/>
            <person name="Fang L."/>
            <person name="Li Y."/>
            <person name="Liu D."/>
            <person name="Zheng H."/>
            <person name="Zhang Y."/>
            <person name="Qin N."/>
            <person name="Li Z."/>
            <person name="Yang G."/>
            <person name="Yang S."/>
            <person name="Bolund L."/>
            <person name="Kristiansen K."/>
            <person name="Zheng H."/>
            <person name="Li S."/>
            <person name="Zhang X."/>
            <person name="Yang H."/>
            <person name="Wang J."/>
            <person name="Sun R."/>
            <person name="Zhang B."/>
            <person name="Jiang S."/>
            <person name="Wang J."/>
            <person name="Du Y."/>
            <person name="Li S."/>
        </authorList>
    </citation>
    <scope>NUCLEOTIDE SEQUENCE [LARGE SCALE GENOMIC DNA]</scope>
    <source>
        <strain evidence="2">cv. 9930</strain>
    </source>
</reference>
<reference evidence="1 2" key="4">
    <citation type="journal article" date="2011" name="BMC Genomics">
        <title>RNA-Seq improves annotation of protein-coding genes in the cucumber genome.</title>
        <authorList>
            <person name="Li Z."/>
            <person name="Zhang Z."/>
            <person name="Yan P."/>
            <person name="Huang S."/>
            <person name="Fei Z."/>
            <person name="Lin K."/>
        </authorList>
    </citation>
    <scope>NUCLEOTIDE SEQUENCE [LARGE SCALE GENOMIC DNA]</scope>
    <source>
        <strain evidence="2">cv. 9930</strain>
    </source>
</reference>
<sequence>MRLAELLEVNDTIFNGGSDSLLIASACAKMKKLKLSRENADGFLYGFQYRIQGYKTYAILYY</sequence>
<reference evidence="1 2" key="3">
    <citation type="journal article" date="2010" name="BMC Genomics">
        <title>Transcriptome sequencing and comparative analysis of cucumber flowers with different sex types.</title>
        <authorList>
            <person name="Guo S."/>
            <person name="Zheng Y."/>
            <person name="Joung J.G."/>
            <person name="Liu S."/>
            <person name="Zhang Z."/>
            <person name="Crasta O.R."/>
            <person name="Sobral B.W."/>
            <person name="Xu Y."/>
            <person name="Huang S."/>
            <person name="Fei Z."/>
        </authorList>
    </citation>
    <scope>NUCLEOTIDE SEQUENCE [LARGE SCALE GENOMIC DNA]</scope>
    <source>
        <strain evidence="2">cv. 9930</strain>
    </source>
</reference>
<protein>
    <submittedName>
        <fullName evidence="1">Uncharacterized protein</fullName>
    </submittedName>
</protein>
<name>A0A0A0KYV8_CUCSA</name>
<dbReference type="AlphaFoldDB" id="A0A0A0KYV8"/>
<dbReference type="Gramene" id="KGN53011">
    <property type="protein sequence ID" value="KGN53011"/>
    <property type="gene ID" value="Csa_4G011095"/>
</dbReference>
<evidence type="ECO:0000313" key="1">
    <source>
        <dbReference type="EMBL" id="KGN53011.1"/>
    </source>
</evidence>